<sequence>SDALLREFFIYRACDGQDAIRVLKMLKKLPDLILNIIMPNMNGYELLNILRSDVKTQLIPVILLSAKASEDSKIEGLDKGADDYLTKPFSARELITRIRTNIELSHLRRKILFNQYKQEDIKQLFLSITNKFLHECDLNKTLQYIAKEIYRRLSCEKIFIISKEQSNNKIVVPCEEDSKYLIPIINPFSQIGDNDQSNSQTFNKLRGFLNKNSGIDISLDVYCDDVGKNVSTLSVEIISNDGFWGWIKLYRSQNSIWLDSEIELLQQISNHISLTITYACLLKENAKKAIQIEAAEIANKTKNQILANTSHELRTPLNAIIGITSTFENANLNTDQRDMVNIIASGADIVLSIVNDILNVAKLEAKKIFLINRTFDLLDLLEDTIDTYGKKAGTKNIELIVNCEVETLPRYVKSDPERLKQVISHLLSNAVKFTDEGEIVLIISMQSRELIDENKENPTYGQIVGRDNLLIELCDTGIGIDSKDIQDIWKSFSQVDMSITKKQDGTGLGLSICKSLVEINGGEINVKSELGKGSKFSFTWNIERISMTNLPIGTQFNRQINYVLPSALRKKRILIIYPVEGVRNSILKYLNRVERVDTFDTFEKGIRAAKAYKELYDQFAYDIAFIGLYENNKEKVINSVLELKQLEVNSNSLVIIFIAFPSDKGIKLVNEIIGKVVGIISVIYTPITWNKLIIQLMNIEKNNTSNKNNK</sequence>
<organism evidence="1 2">
    <name type="scientific">Scutellospora calospora</name>
    <dbReference type="NCBI Taxonomy" id="85575"/>
    <lineage>
        <taxon>Eukaryota</taxon>
        <taxon>Fungi</taxon>
        <taxon>Fungi incertae sedis</taxon>
        <taxon>Mucoromycota</taxon>
        <taxon>Glomeromycotina</taxon>
        <taxon>Glomeromycetes</taxon>
        <taxon>Diversisporales</taxon>
        <taxon>Gigasporaceae</taxon>
        <taxon>Scutellospora</taxon>
    </lineage>
</organism>
<feature type="non-terminal residue" evidence="1">
    <location>
        <position position="1"/>
    </location>
</feature>
<dbReference type="EMBL" id="CAJVPM010010865">
    <property type="protein sequence ID" value="CAG8576981.1"/>
    <property type="molecule type" value="Genomic_DNA"/>
</dbReference>
<evidence type="ECO:0000313" key="2">
    <source>
        <dbReference type="Proteomes" id="UP000789860"/>
    </source>
</evidence>
<protein>
    <submittedName>
        <fullName evidence="1">3000_t:CDS:1</fullName>
    </submittedName>
</protein>
<gene>
    <name evidence="1" type="ORF">SCALOS_LOCUS6059</name>
</gene>
<accession>A0ACA9M9V9</accession>
<comment type="caution">
    <text evidence="1">The sequence shown here is derived from an EMBL/GenBank/DDBJ whole genome shotgun (WGS) entry which is preliminary data.</text>
</comment>
<name>A0ACA9M9V9_9GLOM</name>
<proteinExistence type="predicted"/>
<keyword evidence="2" id="KW-1185">Reference proteome</keyword>
<dbReference type="Proteomes" id="UP000789860">
    <property type="component" value="Unassembled WGS sequence"/>
</dbReference>
<feature type="non-terminal residue" evidence="1">
    <location>
        <position position="710"/>
    </location>
</feature>
<evidence type="ECO:0000313" key="1">
    <source>
        <dbReference type="EMBL" id="CAG8576981.1"/>
    </source>
</evidence>
<reference evidence="1" key="1">
    <citation type="submission" date="2021-06" db="EMBL/GenBank/DDBJ databases">
        <authorList>
            <person name="Kallberg Y."/>
            <person name="Tangrot J."/>
            <person name="Rosling A."/>
        </authorList>
    </citation>
    <scope>NUCLEOTIDE SEQUENCE</scope>
    <source>
        <strain evidence="1">AU212A</strain>
    </source>
</reference>